<protein>
    <submittedName>
        <fullName evidence="2">Short C-terminal domain-containing protein</fullName>
    </submittedName>
</protein>
<gene>
    <name evidence="2" type="ORF">SAMN04488589_1123</name>
</gene>
<dbReference type="EMBL" id="FNCA01000003">
    <property type="protein sequence ID" value="SDF68776.1"/>
    <property type="molecule type" value="Genomic_DNA"/>
</dbReference>
<organism evidence="2 3">
    <name type="scientific">Methanolobus vulcani</name>
    <dbReference type="NCBI Taxonomy" id="38026"/>
    <lineage>
        <taxon>Archaea</taxon>
        <taxon>Methanobacteriati</taxon>
        <taxon>Methanobacteriota</taxon>
        <taxon>Stenosarchaea group</taxon>
        <taxon>Methanomicrobia</taxon>
        <taxon>Methanosarcinales</taxon>
        <taxon>Methanosarcinaceae</taxon>
        <taxon>Methanolobus</taxon>
    </lineage>
</organism>
<dbReference type="Proteomes" id="UP000199259">
    <property type="component" value="Unassembled WGS sequence"/>
</dbReference>
<evidence type="ECO:0000313" key="3">
    <source>
        <dbReference type="Proteomes" id="UP000199259"/>
    </source>
</evidence>
<dbReference type="RefSeq" id="WP_091709451.1">
    <property type="nucleotide sequence ID" value="NZ_FNCA01000003.1"/>
</dbReference>
<name>A0A7Z7FDY9_9EURY</name>
<evidence type="ECO:0000259" key="1">
    <source>
        <dbReference type="Pfam" id="PF14470"/>
    </source>
</evidence>
<dbReference type="OrthoDB" id="124757at2157"/>
<reference evidence="2 3" key="1">
    <citation type="submission" date="2016-10" db="EMBL/GenBank/DDBJ databases">
        <authorList>
            <person name="Varghese N."/>
            <person name="Submissions S."/>
        </authorList>
    </citation>
    <scope>NUCLEOTIDE SEQUENCE [LARGE SCALE GENOMIC DNA]</scope>
    <source>
        <strain evidence="2 3">PL 12/M</strain>
    </source>
</reference>
<accession>A0A7Z7FDY9</accession>
<dbReference type="AlphaFoldDB" id="A0A7Z7FDY9"/>
<dbReference type="InterPro" id="IPR039519">
    <property type="entry name" value="YokE-like_PH"/>
</dbReference>
<keyword evidence="3" id="KW-1185">Reference proteome</keyword>
<evidence type="ECO:0000313" key="2">
    <source>
        <dbReference type="EMBL" id="SDF68776.1"/>
    </source>
</evidence>
<sequence length="168" mass="19038">MISKCTEGRMRKIERILDNNEEIIDAVSGIVNGKLFGEKTEKLGGVLALTPQRVLFHYKRESGYYRSKIYPLVEISNINFEKGILGADIQMQNSISSLKVTLIPLNENAEEFVRKTKLYINEIIHNKTCQVTGSHDIIEQIKKLSSLNKQGVITNEEFSAKKKQLLGI</sequence>
<proteinExistence type="predicted"/>
<feature type="domain" description="YokE-like PH" evidence="1">
    <location>
        <begin position="17"/>
        <end position="115"/>
    </location>
</feature>
<dbReference type="Pfam" id="PF14470">
    <property type="entry name" value="bPH_3"/>
    <property type="match status" value="1"/>
</dbReference>
<comment type="caution">
    <text evidence="2">The sequence shown here is derived from an EMBL/GenBank/DDBJ whole genome shotgun (WGS) entry which is preliminary data.</text>
</comment>